<keyword evidence="1" id="KW-0472">Membrane</keyword>
<name>C8VYY9_DESAS</name>
<reference evidence="3 4" key="1">
    <citation type="journal article" date="2009" name="Stand. Genomic Sci.">
        <title>Complete genome sequence of Desulfotomaculum acetoxidans type strain (5575).</title>
        <authorList>
            <person name="Spring S."/>
            <person name="Lapidus A."/>
            <person name="Schroder M."/>
            <person name="Gleim D."/>
            <person name="Sims D."/>
            <person name="Meincke L."/>
            <person name="Glavina Del Rio T."/>
            <person name="Tice H."/>
            <person name="Copeland A."/>
            <person name="Cheng J.F."/>
            <person name="Lucas S."/>
            <person name="Chen F."/>
            <person name="Nolan M."/>
            <person name="Bruce D."/>
            <person name="Goodwin L."/>
            <person name="Pitluck S."/>
            <person name="Ivanova N."/>
            <person name="Mavromatis K."/>
            <person name="Mikhailova N."/>
            <person name="Pati A."/>
            <person name="Chen A."/>
            <person name="Palaniappan K."/>
            <person name="Land M."/>
            <person name="Hauser L."/>
            <person name="Chang Y.J."/>
            <person name="Jeffries C.D."/>
            <person name="Chain P."/>
            <person name="Saunders E."/>
            <person name="Brettin T."/>
            <person name="Detter J.C."/>
            <person name="Goker M."/>
            <person name="Bristow J."/>
            <person name="Eisen J.A."/>
            <person name="Markowitz V."/>
            <person name="Hugenholtz P."/>
            <person name="Kyrpides N.C."/>
            <person name="Klenk H.P."/>
            <person name="Han C."/>
        </authorList>
    </citation>
    <scope>NUCLEOTIDE SEQUENCE [LARGE SCALE GENOMIC DNA]</scope>
    <source>
        <strain evidence="4">ATCC 49208 / DSM 771 / VKM B-1644</strain>
    </source>
</reference>
<feature type="transmembrane region" description="Helical" evidence="1">
    <location>
        <begin position="126"/>
        <end position="145"/>
    </location>
</feature>
<sequence>MSLNNSYNRIWEIDFIRGIAIILMIIFHLLYDLAVFYNFPINIQTGIIYYTGKIAASLFIVVAGVSCSFSKNNLKRGTLLISLGMLIYLLTAVFVPGSNIIFGILQFLGLSMLLSPLVNRLDPCPLFVIGSIIIISKVYISDLTIGNSWFCPVGLPGPQFSSIDYYPLIPWFGPFLYGIAINKLFYREKHSLFKFSPPQKNLFCFLGQHSLLIYLVHQPVLLLILFLIYTLGKPV</sequence>
<dbReference type="InterPro" id="IPR012429">
    <property type="entry name" value="HGSNAT_cat"/>
</dbReference>
<evidence type="ECO:0000256" key="1">
    <source>
        <dbReference type="SAM" id="Phobius"/>
    </source>
</evidence>
<dbReference type="EMBL" id="CP001720">
    <property type="protein sequence ID" value="ACV62899.1"/>
    <property type="molecule type" value="Genomic_DNA"/>
</dbReference>
<feature type="transmembrane region" description="Helical" evidence="1">
    <location>
        <begin position="100"/>
        <end position="119"/>
    </location>
</feature>
<evidence type="ECO:0000313" key="4">
    <source>
        <dbReference type="Proteomes" id="UP000002217"/>
    </source>
</evidence>
<protein>
    <recommendedName>
        <fullName evidence="2">Heparan-alpha-glucosaminide N-acetyltransferase catalytic domain-containing protein</fullName>
    </recommendedName>
</protein>
<accession>C8VYY9</accession>
<keyword evidence="1" id="KW-0812">Transmembrane</keyword>
<dbReference type="AlphaFoldDB" id="C8VYY9"/>
<keyword evidence="4" id="KW-1185">Reference proteome</keyword>
<feature type="transmembrane region" description="Helical" evidence="1">
    <location>
        <begin position="165"/>
        <end position="186"/>
    </location>
</feature>
<keyword evidence="1" id="KW-1133">Transmembrane helix</keyword>
<dbReference type="STRING" id="485916.Dtox_2070"/>
<feature type="transmembrane region" description="Helical" evidence="1">
    <location>
        <begin position="21"/>
        <end position="41"/>
    </location>
</feature>
<dbReference type="KEGG" id="dae:Dtox_2070"/>
<feature type="transmembrane region" description="Helical" evidence="1">
    <location>
        <begin position="47"/>
        <end position="65"/>
    </location>
</feature>
<organism evidence="3 4">
    <name type="scientific">Desulfofarcimen acetoxidans (strain ATCC 49208 / DSM 771 / KCTC 5769 / VKM B-1644 / 5575)</name>
    <name type="common">Desulfotomaculum acetoxidans</name>
    <dbReference type="NCBI Taxonomy" id="485916"/>
    <lineage>
        <taxon>Bacteria</taxon>
        <taxon>Bacillati</taxon>
        <taxon>Bacillota</taxon>
        <taxon>Clostridia</taxon>
        <taxon>Eubacteriales</taxon>
        <taxon>Peptococcaceae</taxon>
        <taxon>Desulfofarcimen</taxon>
    </lineage>
</organism>
<dbReference type="RefSeq" id="WP_015757603.1">
    <property type="nucleotide sequence ID" value="NC_013216.1"/>
</dbReference>
<dbReference type="eggNOG" id="COG3503">
    <property type="taxonomic scope" value="Bacteria"/>
</dbReference>
<dbReference type="HOGENOM" id="CLU_067755_0_1_9"/>
<gene>
    <name evidence="3" type="ordered locus">Dtox_2070</name>
</gene>
<dbReference type="OrthoDB" id="9807591at2"/>
<dbReference type="Proteomes" id="UP000002217">
    <property type="component" value="Chromosome"/>
</dbReference>
<evidence type="ECO:0000313" key="3">
    <source>
        <dbReference type="EMBL" id="ACV62899.1"/>
    </source>
</evidence>
<feature type="transmembrane region" description="Helical" evidence="1">
    <location>
        <begin position="77"/>
        <end position="94"/>
    </location>
</feature>
<feature type="domain" description="Heparan-alpha-glucosaminide N-acetyltransferase catalytic" evidence="2">
    <location>
        <begin position="9"/>
        <end position="219"/>
    </location>
</feature>
<dbReference type="Pfam" id="PF07786">
    <property type="entry name" value="HGSNAT_cat"/>
    <property type="match status" value="1"/>
</dbReference>
<feature type="transmembrane region" description="Helical" evidence="1">
    <location>
        <begin position="211"/>
        <end position="232"/>
    </location>
</feature>
<evidence type="ECO:0000259" key="2">
    <source>
        <dbReference type="Pfam" id="PF07786"/>
    </source>
</evidence>
<proteinExistence type="predicted"/>